<dbReference type="Proteomes" id="UP000198914">
    <property type="component" value="Unassembled WGS sequence"/>
</dbReference>
<reference evidence="9" key="1">
    <citation type="submission" date="2016-10" db="EMBL/GenBank/DDBJ databases">
        <authorList>
            <person name="Varghese N."/>
            <person name="Submissions S."/>
        </authorList>
    </citation>
    <scope>NUCLEOTIDE SEQUENCE [LARGE SCALE GENOMIC DNA]</scope>
    <source>
        <strain evidence="9">DSM 100420</strain>
    </source>
</reference>
<keyword evidence="5 6" id="KW-0378">Hydrolase</keyword>
<dbReference type="PANTHER" id="PTHR11575">
    <property type="entry name" value="5'-NUCLEOTIDASE-RELATED"/>
    <property type="match status" value="1"/>
</dbReference>
<evidence type="ECO:0000256" key="4">
    <source>
        <dbReference type="ARBA" id="ARBA00022741"/>
    </source>
</evidence>
<evidence type="ECO:0000259" key="7">
    <source>
        <dbReference type="Pfam" id="PF00149"/>
    </source>
</evidence>
<comment type="similarity">
    <text evidence="1 6">Belongs to the 5'-nucleotidase family.</text>
</comment>
<proteinExistence type="inferred from homology"/>
<dbReference type="AlphaFoldDB" id="A0A1H3SDA7"/>
<dbReference type="Gene3D" id="3.60.21.10">
    <property type="match status" value="1"/>
</dbReference>
<dbReference type="RefSeq" id="WP_092646496.1">
    <property type="nucleotide sequence ID" value="NZ_FNPX01000011.1"/>
</dbReference>
<dbReference type="SUPFAM" id="SSF56300">
    <property type="entry name" value="Metallo-dependent phosphatases"/>
    <property type="match status" value="1"/>
</dbReference>
<dbReference type="PANTHER" id="PTHR11575:SF24">
    <property type="entry name" value="5'-NUCLEOTIDASE"/>
    <property type="match status" value="1"/>
</dbReference>
<name>A0A1H3SDA7_9RHOB</name>
<protein>
    <submittedName>
        <fullName evidence="8">5'-nucleotidase</fullName>
    </submittedName>
</protein>
<dbReference type="Pfam" id="PF00149">
    <property type="entry name" value="Metallophos"/>
    <property type="match status" value="1"/>
</dbReference>
<evidence type="ECO:0000313" key="9">
    <source>
        <dbReference type="Proteomes" id="UP000198914"/>
    </source>
</evidence>
<dbReference type="GO" id="GO:0016788">
    <property type="term" value="F:hydrolase activity, acting on ester bonds"/>
    <property type="evidence" value="ECO:0007669"/>
    <property type="project" value="InterPro"/>
</dbReference>
<dbReference type="InterPro" id="IPR006179">
    <property type="entry name" value="5_nucleotidase/apyrase"/>
</dbReference>
<keyword evidence="4 6" id="KW-0547">Nucleotide-binding</keyword>
<dbReference type="STRING" id="1244108.SAMN05444004_11198"/>
<keyword evidence="9" id="KW-1185">Reference proteome</keyword>
<evidence type="ECO:0000256" key="2">
    <source>
        <dbReference type="ARBA" id="ARBA00022723"/>
    </source>
</evidence>
<evidence type="ECO:0000256" key="6">
    <source>
        <dbReference type="RuleBase" id="RU362119"/>
    </source>
</evidence>
<gene>
    <name evidence="8" type="ORF">SAMN05444004_11198</name>
</gene>
<dbReference type="InterPro" id="IPR004843">
    <property type="entry name" value="Calcineurin-like_PHP"/>
</dbReference>
<evidence type="ECO:0000256" key="1">
    <source>
        <dbReference type="ARBA" id="ARBA00006654"/>
    </source>
</evidence>
<keyword evidence="3 6" id="KW-0732">Signal</keyword>
<feature type="signal peptide" evidence="6">
    <location>
        <begin position="1"/>
        <end position="21"/>
    </location>
</feature>
<dbReference type="OrthoDB" id="9803927at2"/>
<dbReference type="InterPro" id="IPR006146">
    <property type="entry name" value="5'-Nucleotdase_CS"/>
</dbReference>
<dbReference type="GO" id="GO:0009166">
    <property type="term" value="P:nucleotide catabolic process"/>
    <property type="evidence" value="ECO:0007669"/>
    <property type="project" value="InterPro"/>
</dbReference>
<dbReference type="PROSITE" id="PS00785">
    <property type="entry name" value="5_NUCLEOTIDASE_1"/>
    <property type="match status" value="1"/>
</dbReference>
<feature type="chain" id="PRO_5011329687" evidence="6">
    <location>
        <begin position="22"/>
        <end position="320"/>
    </location>
</feature>
<evidence type="ECO:0000256" key="3">
    <source>
        <dbReference type="ARBA" id="ARBA00022729"/>
    </source>
</evidence>
<dbReference type="PRINTS" id="PR01607">
    <property type="entry name" value="APYRASEFAMLY"/>
</dbReference>
<organism evidence="8 9">
    <name type="scientific">Jannaschia faecimaris</name>
    <dbReference type="NCBI Taxonomy" id="1244108"/>
    <lineage>
        <taxon>Bacteria</taxon>
        <taxon>Pseudomonadati</taxon>
        <taxon>Pseudomonadota</taxon>
        <taxon>Alphaproteobacteria</taxon>
        <taxon>Rhodobacterales</taxon>
        <taxon>Roseobacteraceae</taxon>
        <taxon>Jannaschia</taxon>
    </lineage>
</organism>
<dbReference type="EMBL" id="FNPX01000011">
    <property type="protein sequence ID" value="SDZ35982.1"/>
    <property type="molecule type" value="Genomic_DNA"/>
</dbReference>
<dbReference type="FunFam" id="3.60.21.10:FF:000020">
    <property type="entry name" value="NT5E isoform 4"/>
    <property type="match status" value="1"/>
</dbReference>
<dbReference type="InterPro" id="IPR029052">
    <property type="entry name" value="Metallo-depent_PP-like"/>
</dbReference>
<sequence length="320" mass="34231">MRIRTAAAVVALLLSMVEAHADYSLTILHTNDFHSSFEGIDRWDHDCPAEENAAGNCYGGSARLMTAINEARKRTENSVLFDAGDQFPRPENPYDLNVSLTANLMNRLAYDAMTLGNHEFDYGEDVVVEFIDRLNFPVLVANIDFSGNPHLALGTRKSAIIERGGEKLGLIGVTLESSTASAAYAEDVVTFDATGAVQAEVDNLIAEGVNKIIVISHLGYSADKRLAESIVGIDVIVGGHTHSYLSNTFANAVGPYPTMVNGVAVVQTFSFGLFLGELTATFDDEGNLTKAVGDPILLDASVAESEGITSLISNAEAELK</sequence>
<evidence type="ECO:0000313" key="8">
    <source>
        <dbReference type="EMBL" id="SDZ35982.1"/>
    </source>
</evidence>
<accession>A0A1H3SDA7</accession>
<dbReference type="GO" id="GO:0046872">
    <property type="term" value="F:metal ion binding"/>
    <property type="evidence" value="ECO:0007669"/>
    <property type="project" value="UniProtKB-KW"/>
</dbReference>
<dbReference type="PROSITE" id="PS00786">
    <property type="entry name" value="5_NUCLEOTIDASE_2"/>
    <property type="match status" value="1"/>
</dbReference>
<evidence type="ECO:0000256" key="5">
    <source>
        <dbReference type="ARBA" id="ARBA00022801"/>
    </source>
</evidence>
<dbReference type="GO" id="GO:0000166">
    <property type="term" value="F:nucleotide binding"/>
    <property type="evidence" value="ECO:0007669"/>
    <property type="project" value="UniProtKB-KW"/>
</dbReference>
<keyword evidence="2" id="KW-0479">Metal-binding</keyword>
<feature type="domain" description="Calcineurin-like phosphoesterase" evidence="7">
    <location>
        <begin position="25"/>
        <end position="244"/>
    </location>
</feature>